<organism evidence="1 2">
    <name type="scientific">Massarina eburnea CBS 473.64</name>
    <dbReference type="NCBI Taxonomy" id="1395130"/>
    <lineage>
        <taxon>Eukaryota</taxon>
        <taxon>Fungi</taxon>
        <taxon>Dikarya</taxon>
        <taxon>Ascomycota</taxon>
        <taxon>Pezizomycotina</taxon>
        <taxon>Dothideomycetes</taxon>
        <taxon>Pleosporomycetidae</taxon>
        <taxon>Pleosporales</taxon>
        <taxon>Massarineae</taxon>
        <taxon>Massarinaceae</taxon>
        <taxon>Massarina</taxon>
    </lineage>
</organism>
<protein>
    <submittedName>
        <fullName evidence="1">Uncharacterized protein</fullName>
    </submittedName>
</protein>
<reference evidence="1" key="1">
    <citation type="journal article" date="2020" name="Stud. Mycol.">
        <title>101 Dothideomycetes genomes: a test case for predicting lifestyles and emergence of pathogens.</title>
        <authorList>
            <person name="Haridas S."/>
            <person name="Albert R."/>
            <person name="Binder M."/>
            <person name="Bloem J."/>
            <person name="Labutti K."/>
            <person name="Salamov A."/>
            <person name="Andreopoulos B."/>
            <person name="Baker S."/>
            <person name="Barry K."/>
            <person name="Bills G."/>
            <person name="Bluhm B."/>
            <person name="Cannon C."/>
            <person name="Castanera R."/>
            <person name="Culley D."/>
            <person name="Daum C."/>
            <person name="Ezra D."/>
            <person name="Gonzalez J."/>
            <person name="Henrissat B."/>
            <person name="Kuo A."/>
            <person name="Liang C."/>
            <person name="Lipzen A."/>
            <person name="Lutzoni F."/>
            <person name="Magnuson J."/>
            <person name="Mondo S."/>
            <person name="Nolan M."/>
            <person name="Ohm R."/>
            <person name="Pangilinan J."/>
            <person name="Park H.-J."/>
            <person name="Ramirez L."/>
            <person name="Alfaro M."/>
            <person name="Sun H."/>
            <person name="Tritt A."/>
            <person name="Yoshinaga Y."/>
            <person name="Zwiers L.-H."/>
            <person name="Turgeon B."/>
            <person name="Goodwin S."/>
            <person name="Spatafora J."/>
            <person name="Crous P."/>
            <person name="Grigoriev I."/>
        </authorList>
    </citation>
    <scope>NUCLEOTIDE SEQUENCE</scope>
    <source>
        <strain evidence="1">CBS 473.64</strain>
    </source>
</reference>
<accession>A0A6A6SB99</accession>
<evidence type="ECO:0000313" key="1">
    <source>
        <dbReference type="EMBL" id="KAF2645126.1"/>
    </source>
</evidence>
<keyword evidence="2" id="KW-1185">Reference proteome</keyword>
<name>A0A6A6SB99_9PLEO</name>
<proteinExistence type="predicted"/>
<evidence type="ECO:0000313" key="2">
    <source>
        <dbReference type="Proteomes" id="UP000799753"/>
    </source>
</evidence>
<dbReference type="AlphaFoldDB" id="A0A6A6SB99"/>
<gene>
    <name evidence="1" type="ORF">P280DRAFT_477083</name>
</gene>
<sequence>MLSAGPIEARVASNAQCNTGTPSTLPMLQILEFPNPLDSPEDWTGTGVPDCSSTMLVKPYRIVSNNWCGLAPEKLEAVYPRAYRMARIKPSSKIVISNCQVVFTEDRIVYRLLLIAVSNSSSNSKASSNCSRRAAGSRRVVNSRVYKLRINLSLYTIALTIYCTVKATIKAATALGTTL</sequence>
<dbReference type="Proteomes" id="UP000799753">
    <property type="component" value="Unassembled WGS sequence"/>
</dbReference>
<dbReference type="EMBL" id="MU006778">
    <property type="protein sequence ID" value="KAF2645126.1"/>
    <property type="molecule type" value="Genomic_DNA"/>
</dbReference>